<evidence type="ECO:0008006" key="4">
    <source>
        <dbReference type="Google" id="ProtNLM"/>
    </source>
</evidence>
<feature type="compositionally biased region" description="Low complexity" evidence="1">
    <location>
        <begin position="104"/>
        <end position="117"/>
    </location>
</feature>
<dbReference type="EMBL" id="AC093713">
    <property type="protein sequence ID" value="AAP44670.1"/>
    <property type="molecule type" value="Genomic_DNA"/>
</dbReference>
<dbReference type="AlphaFoldDB" id="Q7Y1I8"/>
<dbReference type="Proteomes" id="UP000000763">
    <property type="component" value="Chromosome 3"/>
</dbReference>
<feature type="region of interest" description="Disordered" evidence="1">
    <location>
        <begin position="89"/>
        <end position="128"/>
    </location>
</feature>
<name>Q7Y1I8_ORYSJ</name>
<evidence type="ECO:0000256" key="1">
    <source>
        <dbReference type="SAM" id="MobiDB-lite"/>
    </source>
</evidence>
<evidence type="ECO:0000313" key="3">
    <source>
        <dbReference type="Proteomes" id="UP000000763"/>
    </source>
</evidence>
<evidence type="ECO:0000313" key="2">
    <source>
        <dbReference type="EMBL" id="AAP44670.1"/>
    </source>
</evidence>
<accession>Q7Y1I8</accession>
<proteinExistence type="predicted"/>
<protein>
    <recommendedName>
        <fullName evidence="4">SWIM-type domain-containing protein</fullName>
    </recommendedName>
</protein>
<reference evidence="3" key="1">
    <citation type="journal article" date="2005" name="Nature">
        <title>The map-based sequence of the rice genome.</title>
        <authorList>
            <consortium name="International rice genome sequencing project (IRGSP)"/>
            <person name="Matsumoto T."/>
            <person name="Wu J."/>
            <person name="Kanamori H."/>
            <person name="Katayose Y."/>
            <person name="Fujisawa M."/>
            <person name="Namiki N."/>
            <person name="Mizuno H."/>
            <person name="Yamamoto K."/>
            <person name="Antonio B.A."/>
            <person name="Baba T."/>
            <person name="Sakata K."/>
            <person name="Nagamura Y."/>
            <person name="Aoki H."/>
            <person name="Arikawa K."/>
            <person name="Arita K."/>
            <person name="Bito T."/>
            <person name="Chiden Y."/>
            <person name="Fujitsuka N."/>
            <person name="Fukunaka R."/>
            <person name="Hamada M."/>
            <person name="Harada C."/>
            <person name="Hayashi A."/>
            <person name="Hijishita S."/>
            <person name="Honda M."/>
            <person name="Hosokawa S."/>
            <person name="Ichikawa Y."/>
            <person name="Idonuma A."/>
            <person name="Iijima M."/>
            <person name="Ikeda M."/>
            <person name="Ikeno M."/>
            <person name="Ito K."/>
            <person name="Ito S."/>
            <person name="Ito T."/>
            <person name="Ito Y."/>
            <person name="Ito Y."/>
            <person name="Iwabuchi A."/>
            <person name="Kamiya K."/>
            <person name="Karasawa W."/>
            <person name="Kurita K."/>
            <person name="Katagiri S."/>
            <person name="Kikuta A."/>
            <person name="Kobayashi H."/>
            <person name="Kobayashi N."/>
            <person name="Machita K."/>
            <person name="Maehara T."/>
            <person name="Masukawa M."/>
            <person name="Mizubayashi T."/>
            <person name="Mukai Y."/>
            <person name="Nagasaki H."/>
            <person name="Nagata Y."/>
            <person name="Naito S."/>
            <person name="Nakashima M."/>
            <person name="Nakama Y."/>
            <person name="Nakamichi Y."/>
            <person name="Nakamura M."/>
            <person name="Meguro A."/>
            <person name="Negishi M."/>
            <person name="Ohta I."/>
            <person name="Ohta T."/>
            <person name="Okamoto M."/>
            <person name="Ono N."/>
            <person name="Saji S."/>
            <person name="Sakaguchi M."/>
            <person name="Sakai K."/>
            <person name="Shibata M."/>
            <person name="Shimokawa T."/>
            <person name="Song J."/>
            <person name="Takazaki Y."/>
            <person name="Terasawa K."/>
            <person name="Tsugane M."/>
            <person name="Tsuji K."/>
            <person name="Ueda S."/>
            <person name="Waki K."/>
            <person name="Yamagata H."/>
            <person name="Yamamoto M."/>
            <person name="Yamamoto S."/>
            <person name="Yamane H."/>
            <person name="Yoshiki S."/>
            <person name="Yoshihara R."/>
            <person name="Yukawa K."/>
            <person name="Zhong H."/>
            <person name="Yano M."/>
            <person name="Yuan Q."/>
            <person name="Ouyang S."/>
            <person name="Liu J."/>
            <person name="Jones K.M."/>
            <person name="Gansberger K."/>
            <person name="Moffat K."/>
            <person name="Hill J."/>
            <person name="Bera J."/>
            <person name="Fadrosh D."/>
            <person name="Jin S."/>
            <person name="Johri S."/>
            <person name="Kim M."/>
            <person name="Overton L."/>
            <person name="Reardon M."/>
            <person name="Tsitrin T."/>
            <person name="Vuong H."/>
            <person name="Weaver B."/>
            <person name="Ciecko A."/>
            <person name="Tallon L."/>
            <person name="Jackson J."/>
            <person name="Pai G."/>
            <person name="Aken S.V."/>
            <person name="Utterback T."/>
            <person name="Reidmuller S."/>
            <person name="Feldblyum T."/>
            <person name="Hsiao J."/>
            <person name="Zismann V."/>
            <person name="Iobst S."/>
            <person name="de Vazeille A.R."/>
            <person name="Buell C.R."/>
            <person name="Ying K."/>
            <person name="Li Y."/>
            <person name="Lu T."/>
            <person name="Huang Y."/>
            <person name="Zhao Q."/>
            <person name="Feng Q."/>
            <person name="Zhang L."/>
            <person name="Zhu J."/>
            <person name="Weng Q."/>
            <person name="Mu J."/>
            <person name="Lu Y."/>
            <person name="Fan D."/>
            <person name="Liu Y."/>
            <person name="Guan J."/>
            <person name="Zhang Y."/>
            <person name="Yu S."/>
            <person name="Liu X."/>
            <person name="Zhang Y."/>
            <person name="Hong G."/>
            <person name="Han B."/>
            <person name="Choisne N."/>
            <person name="Demange N."/>
            <person name="Orjeda G."/>
            <person name="Samain S."/>
            <person name="Cattolico L."/>
            <person name="Pelletier E."/>
            <person name="Couloux A."/>
            <person name="Segurens B."/>
            <person name="Wincker P."/>
            <person name="D'Hont A."/>
            <person name="Scarpelli C."/>
            <person name="Weissenbach J."/>
            <person name="Salanoubat M."/>
            <person name="Quetier F."/>
            <person name="Yu Y."/>
            <person name="Kim H.R."/>
            <person name="Rambo T."/>
            <person name="Currie J."/>
            <person name="Collura K."/>
            <person name="Luo M."/>
            <person name="Yang T."/>
            <person name="Ammiraju J.S.S."/>
            <person name="Engler F."/>
            <person name="Soderlund C."/>
            <person name="Wing R.A."/>
            <person name="Palmer L.E."/>
            <person name="de la Bastide M."/>
            <person name="Spiegel L."/>
            <person name="Nascimento L."/>
            <person name="Zutavern T."/>
            <person name="O'Shaughnessy A."/>
            <person name="Dike S."/>
            <person name="Dedhia N."/>
            <person name="Preston R."/>
            <person name="Balija V."/>
            <person name="McCombie W.R."/>
            <person name="Chow T."/>
            <person name="Chen H."/>
            <person name="Chung M."/>
            <person name="Chen C."/>
            <person name="Shaw J."/>
            <person name="Wu H."/>
            <person name="Hsiao K."/>
            <person name="Chao Y."/>
            <person name="Chu M."/>
            <person name="Cheng C."/>
            <person name="Hour A."/>
            <person name="Lee P."/>
            <person name="Lin S."/>
            <person name="Lin Y."/>
            <person name="Liou J."/>
            <person name="Liu S."/>
            <person name="Hsing Y."/>
            <person name="Raghuvanshi S."/>
            <person name="Mohanty A."/>
            <person name="Bharti A.K."/>
            <person name="Gaur A."/>
            <person name="Gupta V."/>
            <person name="Kumar D."/>
            <person name="Ravi V."/>
            <person name="Vij S."/>
            <person name="Kapur A."/>
            <person name="Khurana P."/>
            <person name="Khurana P."/>
            <person name="Khurana J.P."/>
            <person name="Tyagi A.K."/>
            <person name="Gaikwad K."/>
            <person name="Singh A."/>
            <person name="Dalal V."/>
            <person name="Srivastava S."/>
            <person name="Dixit A."/>
            <person name="Pal A.K."/>
            <person name="Ghazi I.A."/>
            <person name="Yadav M."/>
            <person name="Pandit A."/>
            <person name="Bhargava A."/>
            <person name="Sureshbabu K."/>
            <person name="Batra K."/>
            <person name="Sharma T.R."/>
            <person name="Mohapatra T."/>
            <person name="Singh N.K."/>
            <person name="Messing J."/>
            <person name="Nelson A.B."/>
            <person name="Fuks G."/>
            <person name="Kavchok S."/>
            <person name="Keizer G."/>
            <person name="Linton E."/>
            <person name="Llaca V."/>
            <person name="Song R."/>
            <person name="Tanyolac B."/>
            <person name="Young S."/>
            <person name="Ho-Il K."/>
            <person name="Hahn J.H."/>
            <person name="Sangsakoo G."/>
            <person name="Vanavichit A."/>
            <person name="de Mattos Luiz.A.T."/>
            <person name="Zimmer P.D."/>
            <person name="Malone G."/>
            <person name="Dellagostin O."/>
            <person name="de Oliveira A.C."/>
            <person name="Bevan M."/>
            <person name="Bancroft I."/>
            <person name="Minx P."/>
            <person name="Cordum H."/>
            <person name="Wilson R."/>
            <person name="Cheng Z."/>
            <person name="Jin W."/>
            <person name="Jiang J."/>
            <person name="Leong S.A."/>
            <person name="Iwama H."/>
            <person name="Gojobori T."/>
            <person name="Itoh T."/>
            <person name="Niimura Y."/>
            <person name="Fujii Y."/>
            <person name="Habara T."/>
            <person name="Sakai H."/>
            <person name="Sato Y."/>
            <person name="Wilson G."/>
            <person name="Kumar K."/>
            <person name="McCouch S."/>
            <person name="Juretic N."/>
            <person name="Hoen D."/>
            <person name="Wright S."/>
            <person name="Bruskiewich R."/>
            <person name="Bureau T."/>
            <person name="Miyao A."/>
            <person name="Hirochika H."/>
            <person name="Nishikawa T."/>
            <person name="Kadowaki K."/>
            <person name="Sugiura M."/>
            <person name="Burr B."/>
            <person name="Sasaki T."/>
        </authorList>
    </citation>
    <scope>NUCLEOTIDE SEQUENCE [LARGE SCALE GENOMIC DNA]</scope>
    <source>
        <strain evidence="3">cv. Nipponbare</strain>
    </source>
</reference>
<reference evidence="3" key="2">
    <citation type="journal article" date="2008" name="Nucleic Acids Res.">
        <title>The rice annotation project database (RAP-DB): 2008 update.</title>
        <authorList>
            <consortium name="The rice annotation project (RAP)"/>
        </authorList>
    </citation>
    <scope>GENOME REANNOTATION</scope>
    <source>
        <strain evidence="3">cv. Nipponbare</strain>
    </source>
</reference>
<sequence>MECTCFGWQHTGKPCQYALAFLTTQRNVYMNLYINECYSVERFKAAYQGEICPMTDKSQWPKVDNGFVLHPPVCKRSAGRHRKVWIKGCLENGAKKRKRKTKRGNTSGGSTSKSGPRTPKRSKASTSY</sequence>
<gene>
    <name evidence="2" type="primary">OSJNBa0094F01.23</name>
</gene>
<organism evidence="2 3">
    <name type="scientific">Oryza sativa subsp. japonica</name>
    <name type="common">Rice</name>
    <dbReference type="NCBI Taxonomy" id="39947"/>
    <lineage>
        <taxon>Eukaryota</taxon>
        <taxon>Viridiplantae</taxon>
        <taxon>Streptophyta</taxon>
        <taxon>Embryophyta</taxon>
        <taxon>Tracheophyta</taxon>
        <taxon>Spermatophyta</taxon>
        <taxon>Magnoliopsida</taxon>
        <taxon>Liliopsida</taxon>
        <taxon>Poales</taxon>
        <taxon>Poaceae</taxon>
        <taxon>BOP clade</taxon>
        <taxon>Oryzoideae</taxon>
        <taxon>Oryzeae</taxon>
        <taxon>Oryzinae</taxon>
        <taxon>Oryza</taxon>
        <taxon>Oryza sativa</taxon>
    </lineage>
</organism>
<feature type="compositionally biased region" description="Basic residues" evidence="1">
    <location>
        <begin position="118"/>
        <end position="128"/>
    </location>
</feature>